<evidence type="ECO:0000256" key="3">
    <source>
        <dbReference type="ARBA" id="ARBA00022989"/>
    </source>
</evidence>
<dbReference type="InterPro" id="IPR020846">
    <property type="entry name" value="MFS_dom"/>
</dbReference>
<dbReference type="EMBL" id="CP041616">
    <property type="protein sequence ID" value="QDO89821.1"/>
    <property type="molecule type" value="Genomic_DNA"/>
</dbReference>
<comment type="subcellular location">
    <subcellularLocation>
        <location evidence="1">Cell membrane</location>
        <topology evidence="1">Multi-pass membrane protein</topology>
    </subcellularLocation>
</comment>
<protein>
    <submittedName>
        <fullName evidence="7">MFS transporter</fullName>
    </submittedName>
</protein>
<dbReference type="InterPro" id="IPR036259">
    <property type="entry name" value="MFS_trans_sf"/>
</dbReference>
<dbReference type="KEGG" id="orz:FNH13_17000"/>
<dbReference type="PROSITE" id="PS50850">
    <property type="entry name" value="MFS"/>
    <property type="match status" value="1"/>
</dbReference>
<feature type="transmembrane region" description="Helical" evidence="5">
    <location>
        <begin position="222"/>
        <end position="243"/>
    </location>
</feature>
<evidence type="ECO:0000256" key="4">
    <source>
        <dbReference type="ARBA" id="ARBA00023136"/>
    </source>
</evidence>
<gene>
    <name evidence="7" type="ORF">FNH13_17000</name>
</gene>
<dbReference type="Pfam" id="PF07690">
    <property type="entry name" value="MFS_1"/>
    <property type="match status" value="1"/>
</dbReference>
<dbReference type="PANTHER" id="PTHR23526:SF4">
    <property type="entry name" value="INTEGRAL MEMBRANE TRANSPORT PROTEIN"/>
    <property type="match status" value="1"/>
</dbReference>
<feature type="transmembrane region" description="Helical" evidence="5">
    <location>
        <begin position="281"/>
        <end position="304"/>
    </location>
</feature>
<keyword evidence="8" id="KW-1185">Reference proteome</keyword>
<dbReference type="InterPro" id="IPR011701">
    <property type="entry name" value="MFS"/>
</dbReference>
<feature type="transmembrane region" description="Helical" evidence="5">
    <location>
        <begin position="316"/>
        <end position="337"/>
    </location>
</feature>
<evidence type="ECO:0000313" key="8">
    <source>
        <dbReference type="Proteomes" id="UP000315395"/>
    </source>
</evidence>
<dbReference type="InterPro" id="IPR052528">
    <property type="entry name" value="Sugar_transport-like"/>
</dbReference>
<dbReference type="Proteomes" id="UP000315395">
    <property type="component" value="Chromosome"/>
</dbReference>
<sequence length="365" mass="36498">MIQTVSFSIRPAATYEGLELGIPPALLGSLSAAYAVAPLLLALSVGRAVDRLGERIVLTCGGALLLLTCLVMLLGPSGFGWLVASLALLGVAHLMSVVGEQTAVAHLGEGRTDAAFGRYTFASSAGQMLGPLAISIAGGSQSRPDIGPVLILGTVLAAAATVLSLFIKGGPRLPEVNRSRGTGFGLLRDARLRGAVITSGVVMASVDITLVFLPALGDERNLPAALVGTALAVRAAASMTVRLTVWRLVAWLGRGVTIAAGMTLAAAGLVAIAAIDSPTALMLGAGAVGAGLGVCQPLTMSLVADLAPPGRRGVAMTLRIFGNRLGLVIIPSAVGVAATGAGAPAVLVSTGLLLGVATLLARRST</sequence>
<dbReference type="OrthoDB" id="4612864at2"/>
<dbReference type="AlphaFoldDB" id="A0A516GE86"/>
<reference evidence="7 8" key="1">
    <citation type="submission" date="2019-07" db="EMBL/GenBank/DDBJ databases">
        <title>complete genome sequencing of Ornithinimicrobium sp. H23M54.</title>
        <authorList>
            <person name="Bae J.-W."/>
            <person name="Lee S.-Y."/>
        </authorList>
    </citation>
    <scope>NUCLEOTIDE SEQUENCE [LARGE SCALE GENOMIC DNA]</scope>
    <source>
        <strain evidence="7 8">H23M54</strain>
    </source>
</reference>
<feature type="transmembrane region" description="Helical" evidence="5">
    <location>
        <begin position="149"/>
        <end position="171"/>
    </location>
</feature>
<keyword evidence="4 5" id="KW-0472">Membrane</keyword>
<evidence type="ECO:0000313" key="7">
    <source>
        <dbReference type="EMBL" id="QDO89821.1"/>
    </source>
</evidence>
<feature type="transmembrane region" description="Helical" evidence="5">
    <location>
        <begin position="192"/>
        <end position="216"/>
    </location>
</feature>
<feature type="transmembrane region" description="Helical" evidence="5">
    <location>
        <begin position="20"/>
        <end position="43"/>
    </location>
</feature>
<name>A0A516GE86_9MICO</name>
<evidence type="ECO:0000256" key="1">
    <source>
        <dbReference type="ARBA" id="ARBA00004651"/>
    </source>
</evidence>
<dbReference type="PANTHER" id="PTHR23526">
    <property type="entry name" value="INTEGRAL MEMBRANE TRANSPORT PROTEIN-RELATED"/>
    <property type="match status" value="1"/>
</dbReference>
<accession>A0A516GE86</accession>
<dbReference type="GO" id="GO:0022857">
    <property type="term" value="F:transmembrane transporter activity"/>
    <property type="evidence" value="ECO:0007669"/>
    <property type="project" value="InterPro"/>
</dbReference>
<dbReference type="Gene3D" id="1.20.1250.20">
    <property type="entry name" value="MFS general substrate transporter like domains"/>
    <property type="match status" value="1"/>
</dbReference>
<keyword evidence="3 5" id="KW-1133">Transmembrane helix</keyword>
<keyword evidence="2 5" id="KW-0812">Transmembrane</keyword>
<feature type="transmembrane region" description="Helical" evidence="5">
    <location>
        <begin position="255"/>
        <end position="275"/>
    </location>
</feature>
<organism evidence="7 8">
    <name type="scientific">Ornithinimicrobium ciconiae</name>
    <dbReference type="NCBI Taxonomy" id="2594265"/>
    <lineage>
        <taxon>Bacteria</taxon>
        <taxon>Bacillati</taxon>
        <taxon>Actinomycetota</taxon>
        <taxon>Actinomycetes</taxon>
        <taxon>Micrococcales</taxon>
        <taxon>Ornithinimicrobiaceae</taxon>
        <taxon>Ornithinimicrobium</taxon>
    </lineage>
</organism>
<dbReference type="SUPFAM" id="SSF103473">
    <property type="entry name" value="MFS general substrate transporter"/>
    <property type="match status" value="1"/>
</dbReference>
<evidence type="ECO:0000256" key="2">
    <source>
        <dbReference type="ARBA" id="ARBA00022692"/>
    </source>
</evidence>
<evidence type="ECO:0000256" key="5">
    <source>
        <dbReference type="SAM" id="Phobius"/>
    </source>
</evidence>
<feature type="domain" description="Major facilitator superfamily (MFS) profile" evidence="6">
    <location>
        <begin position="191"/>
        <end position="365"/>
    </location>
</feature>
<proteinExistence type="predicted"/>
<dbReference type="RefSeq" id="WP_143784542.1">
    <property type="nucleotide sequence ID" value="NZ_CP041616.1"/>
</dbReference>
<dbReference type="GO" id="GO:0005886">
    <property type="term" value="C:plasma membrane"/>
    <property type="evidence" value="ECO:0007669"/>
    <property type="project" value="UniProtKB-SubCell"/>
</dbReference>
<evidence type="ECO:0000259" key="6">
    <source>
        <dbReference type="PROSITE" id="PS50850"/>
    </source>
</evidence>